<dbReference type="RefSeq" id="WP_115373594.1">
    <property type="nucleotide sequence ID" value="NZ_QASA01000001.1"/>
</dbReference>
<feature type="domain" description="SbsA Ig-like" evidence="2">
    <location>
        <begin position="328"/>
        <end position="437"/>
    </location>
</feature>
<protein>
    <recommendedName>
        <fullName evidence="2">SbsA Ig-like domain-containing protein</fullName>
    </recommendedName>
</protein>
<keyword evidence="1" id="KW-0732">Signal</keyword>
<evidence type="ECO:0000256" key="1">
    <source>
        <dbReference type="ARBA" id="ARBA00022729"/>
    </source>
</evidence>
<dbReference type="OrthoDB" id="9770043at2"/>
<evidence type="ECO:0000259" key="2">
    <source>
        <dbReference type="Pfam" id="PF13205"/>
    </source>
</evidence>
<sequence length="985" mass="105807">MEQRFTLNYWCTSKFLMRVAFICIFLFLQTKAPAAPFFKKTPVKVITEKSYSVLFAGEEISSFTLINADNESAIRTITDGSTIDLATLPTKNLNIRANTSPSDVGSVRFVVSGIESDNQTESTAPYAVFGENSGDYHAWIPKAGKYTITAMPYSGENGSGTPGKSSTISFTIKASTPPPTSSFVSNIKATTGNSYALSKLVKGTTLYTDRNYQVTSVTTTLNNSTFIKTPNDDKFVTAAAVLSFYISQNATVYVGYDPLATRLPAWLSSWEKTSDRVGINDPRISYLQVYRKSFAAGKVTLGGNLASPALGSKNTYLVAVKPGSTGSKRPYVTEVRPADGAINVALDRSISVDLAYPGGNSINGNTVNTATVRLYKVSATGAKTQVGGTAVNSSAAGDAITLSATLTRNTVYEFQITDQVKDDKGNAFIPFTSRFSTSGVAPSNADGIAFTEKTLLDNSFGAYGFTTLVVGPDHRLYGATSNGKIERWDIKSDGTITNHVTISPFGSAKRLLIGLTFDPAATSSNLIAWISHSSPLFINAPDWSGKISRIVLNNPSAPQVKDYVINLPRSYKDHATNSIAFGPDKAIYFPQGSNSAMGAADGAWGNRPERLLNATILRLDIAKAQRQTLPINVKTQDGGTYNPYSSTAPLTIYATGVRNAFDLIWHSNGQLYVPGNGSAAGGNIPALTSGVKRANGTTYTGATVPAINNVRDTQNDYLFRIVKGGYYGHPNILRKEFILNGGNPTAGVDPGEVVWKANGQTFGYKVGTAKEPNYRGWAWDFGLNMSPNGVIEYKSNAFDGKLKGKLLVCRFSGGDDIIVLEPGGTSKNIVRATEGIKIPGFRRPFANPLDITEDPKTGNLYLSEYYDGNGDGKPRITLLKPVQRASSSSATFLASEVKEQSLEVYPNPTTEDAIFAEAKNFAPNEEITLTLYDLAGLPIYTALVTASHEGNASTELHVEKHLNPGVYILRATAASGEKLTRLLVQ</sequence>
<dbReference type="PANTHER" id="PTHR19328:SF75">
    <property type="entry name" value="ALDOSE SUGAR DEHYDROGENASE YLII"/>
    <property type="match status" value="1"/>
</dbReference>
<organism evidence="3 4">
    <name type="scientific">Adhaeribacter pallidiroseus</name>
    <dbReference type="NCBI Taxonomy" id="2072847"/>
    <lineage>
        <taxon>Bacteria</taxon>
        <taxon>Pseudomonadati</taxon>
        <taxon>Bacteroidota</taxon>
        <taxon>Cytophagia</taxon>
        <taxon>Cytophagales</taxon>
        <taxon>Hymenobacteraceae</taxon>
        <taxon>Adhaeribacter</taxon>
    </lineage>
</organism>
<dbReference type="SUPFAM" id="SSF50952">
    <property type="entry name" value="Soluble quinoprotein glucose dehydrogenase"/>
    <property type="match status" value="1"/>
</dbReference>
<gene>
    <name evidence="3" type="ORF">AHMF7616_03055</name>
</gene>
<dbReference type="PANTHER" id="PTHR19328">
    <property type="entry name" value="HEDGEHOG-INTERACTING PROTEIN"/>
    <property type="match status" value="1"/>
</dbReference>
<dbReference type="InterPro" id="IPR026444">
    <property type="entry name" value="Secre_tail"/>
</dbReference>
<reference evidence="3 4" key="1">
    <citation type="submission" date="2018-04" db="EMBL/GenBank/DDBJ databases">
        <title>Adhaeribacter sp. HMF7616 genome sequencing and assembly.</title>
        <authorList>
            <person name="Kang H."/>
            <person name="Kang J."/>
            <person name="Cha I."/>
            <person name="Kim H."/>
            <person name="Joh K."/>
        </authorList>
    </citation>
    <scope>NUCLEOTIDE SEQUENCE [LARGE SCALE GENOMIC DNA]</scope>
    <source>
        <strain evidence="3 4">HMF7616</strain>
    </source>
</reference>
<dbReference type="Proteomes" id="UP000253919">
    <property type="component" value="Unassembled WGS sequence"/>
</dbReference>
<dbReference type="InterPro" id="IPR032812">
    <property type="entry name" value="SbsA_Ig"/>
</dbReference>
<dbReference type="InterPro" id="IPR011042">
    <property type="entry name" value="6-blade_b-propeller_TolB-like"/>
</dbReference>
<accession>A0A369QHS5</accession>
<evidence type="ECO:0000313" key="3">
    <source>
        <dbReference type="EMBL" id="RDC64441.1"/>
    </source>
</evidence>
<evidence type="ECO:0000313" key="4">
    <source>
        <dbReference type="Proteomes" id="UP000253919"/>
    </source>
</evidence>
<name>A0A369QHS5_9BACT</name>
<dbReference type="EMBL" id="QASA01000001">
    <property type="protein sequence ID" value="RDC64441.1"/>
    <property type="molecule type" value="Genomic_DNA"/>
</dbReference>
<keyword evidence="4" id="KW-1185">Reference proteome</keyword>
<dbReference type="NCBIfam" id="TIGR04183">
    <property type="entry name" value="Por_Secre_tail"/>
    <property type="match status" value="1"/>
</dbReference>
<proteinExistence type="predicted"/>
<dbReference type="InterPro" id="IPR011041">
    <property type="entry name" value="Quinoprot_gluc/sorb_DH_b-prop"/>
</dbReference>
<dbReference type="Pfam" id="PF13205">
    <property type="entry name" value="Big_5"/>
    <property type="match status" value="1"/>
</dbReference>
<dbReference type="AlphaFoldDB" id="A0A369QHS5"/>
<comment type="caution">
    <text evidence="3">The sequence shown here is derived from an EMBL/GenBank/DDBJ whole genome shotgun (WGS) entry which is preliminary data.</text>
</comment>
<dbReference type="Gene3D" id="2.120.10.30">
    <property type="entry name" value="TolB, C-terminal domain"/>
    <property type="match status" value="1"/>
</dbReference>